<evidence type="ECO:0000256" key="5">
    <source>
        <dbReference type="PROSITE-ProRule" id="PRU00276"/>
    </source>
</evidence>
<dbReference type="PANTHER" id="PTHR11905:SF159">
    <property type="entry name" value="ADAM METALLOPROTEASE"/>
    <property type="match status" value="1"/>
</dbReference>
<feature type="binding site" evidence="5">
    <location>
        <position position="331"/>
    </location>
    <ligand>
        <name>Zn(2+)</name>
        <dbReference type="ChEBI" id="CHEBI:29105"/>
        <note>catalytic</note>
    </ligand>
</feature>
<comment type="caution">
    <text evidence="5">Lacks conserved residue(s) required for the propagation of feature annotation.</text>
</comment>
<sequence>MKFIPVVKIVCIILIYARSQEKLVASGTIVHPQVFENRGSNSEKVLVIREGHSLKLQKASVLVDRVLFRDVTDTGVIDRYIDGRYYERHLYKDSENEASLLVQPQADGDYHIVGTINGTHSIEPVSIRGRSLSGRTPHKLSAIPMYRGNHDSIRTRRSKYGRSIVRYNNAKLDLPRNFTIETFFLSDVYHTQNFTTETDLINYAILFMLAVGLRLQQLNPPGFIAVTGVQATRTLQEENLYVSLLNRNVILGSETLDLLARYAIFNYPMLRSDAIILATGRLLLKESGKEIVDALGLAHIGAACGHHKGAIVRDEPHTYSGVSTAIHEFGHLLGCNHDGEEDSALCQKNGGYIMQPRAMGNKRYKFSTCSQIAINKFLRLQKSSCLRSYDYNPKSILPNDTLTTGPVIDGNNFCARYFPNYKNVSLSKATENCIFRCNLGNPTDSIQHADVFAPDGTRCDTEDVRKKCKYGFCMPSRQ</sequence>
<evidence type="ECO:0000256" key="1">
    <source>
        <dbReference type="ARBA" id="ARBA00022670"/>
    </source>
</evidence>
<dbReference type="GO" id="GO:0046872">
    <property type="term" value="F:metal ion binding"/>
    <property type="evidence" value="ECO:0007669"/>
    <property type="project" value="UniProtKB-KW"/>
</dbReference>
<feature type="domain" description="Peptidase M12B" evidence="7">
    <location>
        <begin position="293"/>
        <end position="390"/>
    </location>
</feature>
<keyword evidence="6" id="KW-0732">Signal</keyword>
<evidence type="ECO:0000313" key="8">
    <source>
        <dbReference type="EMBL" id="MAA16065.1"/>
    </source>
</evidence>
<feature type="active site" evidence="5">
    <location>
        <position position="328"/>
    </location>
</feature>
<evidence type="ECO:0000256" key="2">
    <source>
        <dbReference type="ARBA" id="ARBA00022801"/>
    </source>
</evidence>
<dbReference type="PANTHER" id="PTHR11905">
    <property type="entry name" value="ADAM A DISINTEGRIN AND METALLOPROTEASE DOMAIN"/>
    <property type="match status" value="1"/>
</dbReference>
<protein>
    <submittedName>
        <fullName evidence="8">Reprolysin</fullName>
    </submittedName>
</protein>
<dbReference type="SUPFAM" id="SSF55486">
    <property type="entry name" value="Metalloproteases ('zincins'), catalytic domain"/>
    <property type="match status" value="1"/>
</dbReference>
<proteinExistence type="predicted"/>
<evidence type="ECO:0000259" key="7">
    <source>
        <dbReference type="PROSITE" id="PS50215"/>
    </source>
</evidence>
<dbReference type="Pfam" id="PF01421">
    <property type="entry name" value="Reprolysin"/>
    <property type="match status" value="1"/>
</dbReference>
<evidence type="ECO:0000256" key="6">
    <source>
        <dbReference type="SAM" id="SignalP"/>
    </source>
</evidence>
<dbReference type="InterPro" id="IPR024079">
    <property type="entry name" value="MetalloPept_cat_dom_sf"/>
</dbReference>
<keyword evidence="3 5" id="KW-0862">Zinc</keyword>
<keyword evidence="5" id="KW-0479">Metal-binding</keyword>
<organism evidence="8">
    <name type="scientific">Rhipicephalus zambeziensis</name>
    <dbReference type="NCBI Taxonomy" id="60191"/>
    <lineage>
        <taxon>Eukaryota</taxon>
        <taxon>Metazoa</taxon>
        <taxon>Ecdysozoa</taxon>
        <taxon>Arthropoda</taxon>
        <taxon>Chelicerata</taxon>
        <taxon>Arachnida</taxon>
        <taxon>Acari</taxon>
        <taxon>Parasitiformes</taxon>
        <taxon>Ixodida</taxon>
        <taxon>Ixodoidea</taxon>
        <taxon>Ixodidae</taxon>
        <taxon>Rhipicephalinae</taxon>
        <taxon>Rhipicephalus</taxon>
        <taxon>Rhipicephalus</taxon>
    </lineage>
</organism>
<keyword evidence="1" id="KW-0645">Protease</keyword>
<name>A0A224YGG4_9ACAR</name>
<dbReference type="GO" id="GO:0006509">
    <property type="term" value="P:membrane protein ectodomain proteolysis"/>
    <property type="evidence" value="ECO:0007669"/>
    <property type="project" value="TreeGrafter"/>
</dbReference>
<feature type="binding site" evidence="5">
    <location>
        <position position="337"/>
    </location>
    <ligand>
        <name>Zn(2+)</name>
        <dbReference type="ChEBI" id="CHEBI:29105"/>
        <note>catalytic</note>
    </ligand>
</feature>
<feature type="chain" id="PRO_5012827243" evidence="6">
    <location>
        <begin position="20"/>
        <end position="478"/>
    </location>
</feature>
<dbReference type="PROSITE" id="PS50215">
    <property type="entry name" value="ADAM_MEPRO"/>
    <property type="match status" value="1"/>
</dbReference>
<dbReference type="Gene3D" id="3.40.390.10">
    <property type="entry name" value="Collagenase (Catalytic Domain)"/>
    <property type="match status" value="1"/>
</dbReference>
<dbReference type="GO" id="GO:0004222">
    <property type="term" value="F:metalloendopeptidase activity"/>
    <property type="evidence" value="ECO:0007669"/>
    <property type="project" value="InterPro"/>
</dbReference>
<dbReference type="InterPro" id="IPR001590">
    <property type="entry name" value="Peptidase_M12B"/>
</dbReference>
<dbReference type="AlphaFoldDB" id="A0A224YGG4"/>
<reference evidence="8" key="1">
    <citation type="journal article" date="2017" name="Parasit. Vectors">
        <title>Sialotranscriptomics of Rhipicephalus zambeziensis reveals intricate expression profiles of secretory proteins and suggests tight temporal transcriptional regulation during blood-feeding.</title>
        <authorList>
            <person name="de Castro M.H."/>
            <person name="de Klerk D."/>
            <person name="Pienaar R."/>
            <person name="Rees D.J.G."/>
            <person name="Mans B.J."/>
        </authorList>
    </citation>
    <scope>NUCLEOTIDE SEQUENCE</scope>
    <source>
        <tissue evidence="8">Salivary glands</tissue>
    </source>
</reference>
<dbReference type="EMBL" id="GFPF01004919">
    <property type="protein sequence ID" value="MAA16065.1"/>
    <property type="molecule type" value="Transcribed_RNA"/>
</dbReference>
<feature type="binding site" evidence="5">
    <location>
        <position position="327"/>
    </location>
    <ligand>
        <name>Zn(2+)</name>
        <dbReference type="ChEBI" id="CHEBI:29105"/>
        <note>catalytic</note>
    </ligand>
</feature>
<accession>A0A224YGG4</accession>
<evidence type="ECO:0000256" key="4">
    <source>
        <dbReference type="ARBA" id="ARBA00023049"/>
    </source>
</evidence>
<evidence type="ECO:0000256" key="3">
    <source>
        <dbReference type="ARBA" id="ARBA00022833"/>
    </source>
</evidence>
<keyword evidence="2" id="KW-0378">Hydrolase</keyword>
<feature type="signal peptide" evidence="6">
    <location>
        <begin position="1"/>
        <end position="19"/>
    </location>
</feature>
<keyword evidence="4" id="KW-0482">Metalloprotease</keyword>